<evidence type="ECO:0000313" key="1">
    <source>
        <dbReference type="EMBL" id="KAF5593021.1"/>
    </source>
</evidence>
<dbReference type="AlphaFoldDB" id="A0A8H5PAA5"/>
<proteinExistence type="predicted"/>
<name>A0A8H5PAA5_9HYPO</name>
<sequence>MHRIVVDTAVRNTWELDATKFNLVNKNWFEDFSSRILRDTAKGLGMFELRVDPHRLLLSEPNPGRSSKPIVEFPIARMDLSRGLVDHLRKHFDGKEQALDWNHWFQELIQDNVSADELDSFCAVFHPTCEEKMQSQTSWNHDQFHFIFQTLTKHRDEEEWILRTFLRKIVPRAERSLLKDLLSFMSSQRGLLYKKFPELYKSTLVHGGQLLGFTVKEVRSYLSKTSRVYWSRAAKHTMTTRSFGS</sequence>
<gene>
    <name evidence="1" type="ORF">FPANT_5279</name>
</gene>
<comment type="caution">
    <text evidence="1">The sequence shown here is derived from an EMBL/GenBank/DDBJ whole genome shotgun (WGS) entry which is preliminary data.</text>
</comment>
<evidence type="ECO:0000313" key="2">
    <source>
        <dbReference type="Proteomes" id="UP000544095"/>
    </source>
</evidence>
<dbReference type="Proteomes" id="UP000544095">
    <property type="component" value="Unassembled WGS sequence"/>
</dbReference>
<dbReference type="EMBL" id="JAAOAR010000249">
    <property type="protein sequence ID" value="KAF5593021.1"/>
    <property type="molecule type" value="Genomic_DNA"/>
</dbReference>
<keyword evidence="2" id="KW-1185">Reference proteome</keyword>
<protein>
    <submittedName>
        <fullName evidence="1">2og-fe oxygenase superfamily</fullName>
    </submittedName>
</protein>
<organism evidence="1 2">
    <name type="scientific">Fusarium pseudoanthophilum</name>
    <dbReference type="NCBI Taxonomy" id="48495"/>
    <lineage>
        <taxon>Eukaryota</taxon>
        <taxon>Fungi</taxon>
        <taxon>Dikarya</taxon>
        <taxon>Ascomycota</taxon>
        <taxon>Pezizomycotina</taxon>
        <taxon>Sordariomycetes</taxon>
        <taxon>Hypocreomycetidae</taxon>
        <taxon>Hypocreales</taxon>
        <taxon>Nectriaceae</taxon>
        <taxon>Fusarium</taxon>
        <taxon>Fusarium fujikuroi species complex</taxon>
    </lineage>
</organism>
<accession>A0A8H5PAA5</accession>
<reference evidence="1 2" key="1">
    <citation type="submission" date="2020-05" db="EMBL/GenBank/DDBJ databases">
        <title>Identification and distribution of gene clusters putatively required for synthesis of sphingolipid metabolism inhibitors in phylogenetically diverse species of the filamentous fungus Fusarium.</title>
        <authorList>
            <person name="Kim H.-S."/>
            <person name="Busman M."/>
            <person name="Brown D.W."/>
            <person name="Divon H."/>
            <person name="Uhlig S."/>
            <person name="Proctor R.H."/>
        </authorList>
    </citation>
    <scope>NUCLEOTIDE SEQUENCE [LARGE SCALE GENOMIC DNA]</scope>
    <source>
        <strain evidence="1 2">NRRL 25211</strain>
    </source>
</reference>